<name>A0A4U1CYI7_9BACI</name>
<comment type="caution">
    <text evidence="2">The sequence shown here is derived from an EMBL/GenBank/DDBJ whole genome shotgun (WGS) entry which is preliminary data.</text>
</comment>
<dbReference type="InterPro" id="IPR027383">
    <property type="entry name" value="Znf_put"/>
</dbReference>
<protein>
    <submittedName>
        <fullName evidence="2">Anti-sigma factor</fullName>
    </submittedName>
</protein>
<gene>
    <name evidence="2" type="ORF">FA727_20885</name>
</gene>
<feature type="domain" description="Putative zinc-finger" evidence="1">
    <location>
        <begin position="6"/>
        <end position="38"/>
    </location>
</feature>
<dbReference type="Proteomes" id="UP000307756">
    <property type="component" value="Unassembled WGS sequence"/>
</dbReference>
<evidence type="ECO:0000313" key="2">
    <source>
        <dbReference type="EMBL" id="TKC14962.1"/>
    </source>
</evidence>
<accession>A0A4U1CYI7</accession>
<dbReference type="OrthoDB" id="9782842at2"/>
<reference evidence="2 3" key="1">
    <citation type="journal article" date="2011" name="J. Microbiol.">
        <title>Bacillus kyonggiensis sp. nov., isolated from soil of a lettuce field.</title>
        <authorList>
            <person name="Dong K."/>
            <person name="Lee S."/>
        </authorList>
    </citation>
    <scope>NUCLEOTIDE SEQUENCE [LARGE SCALE GENOMIC DNA]</scope>
    <source>
        <strain evidence="2 3">NB22</strain>
    </source>
</reference>
<evidence type="ECO:0000259" key="1">
    <source>
        <dbReference type="Pfam" id="PF13490"/>
    </source>
</evidence>
<organism evidence="2 3">
    <name type="scientific">Robertmurraya kyonggiensis</name>
    <dbReference type="NCBI Taxonomy" id="1037680"/>
    <lineage>
        <taxon>Bacteria</taxon>
        <taxon>Bacillati</taxon>
        <taxon>Bacillota</taxon>
        <taxon>Bacilli</taxon>
        <taxon>Bacillales</taxon>
        <taxon>Bacillaceae</taxon>
        <taxon>Robertmurraya</taxon>
    </lineage>
</organism>
<dbReference type="RefSeq" id="WP_136833433.1">
    <property type="nucleotide sequence ID" value="NZ_SWBM01000007.1"/>
</dbReference>
<dbReference type="EMBL" id="SWBM01000007">
    <property type="protein sequence ID" value="TKC14962.1"/>
    <property type="molecule type" value="Genomic_DNA"/>
</dbReference>
<proteinExistence type="predicted"/>
<evidence type="ECO:0000313" key="3">
    <source>
        <dbReference type="Proteomes" id="UP000307756"/>
    </source>
</evidence>
<dbReference type="Pfam" id="PF13490">
    <property type="entry name" value="zf-HC2"/>
    <property type="match status" value="1"/>
</dbReference>
<sequence length="219" mass="24722">MKCPEKYIAYMHEYLDEEISKEDALELKAHLIKCGDCHRHFQELEKSLALVKSVAHISAPDDFTMRVMNALPKEKKKVGVQRWFRQHPMLTAASLFIVLMMGSLLSTWNTEKALSVSKQPNLVIDHDTVIVPEGEVVKGDVVVRNGSLRVEGQIDGNATVINGENYMASAGQVTGDVEEINAIFEWIWYHMKNTAKEVVNFFEDKENAEEQSLGVAVFL</sequence>
<dbReference type="AlphaFoldDB" id="A0A4U1CYI7"/>
<keyword evidence="3" id="KW-1185">Reference proteome</keyword>